<feature type="compositionally biased region" description="Polar residues" evidence="1">
    <location>
        <begin position="432"/>
        <end position="441"/>
    </location>
</feature>
<protein>
    <recommendedName>
        <fullName evidence="4">DUF885 domain-containing protein</fullName>
    </recommendedName>
</protein>
<sequence length="441" mass="47777">MPPSLVPRDYVLLALRLDRLVPGIVDTWTGDQELRRHAADGPLPDPTDLVRTATRLRRRLGDAGLDVTRTSLLDAQLGALHAHARRAAGDHIGFVDHVRATLDVDLDGNTPDEDRYRAAHTTLDALLPGRGTLTDRLAAFRRRETVPPTRTGAAVDTLLTALRDRTRALYGLPDDEHVDIELVHDRPWTGLTQHLGGLRSHVRIAADAGLRATQLAALVAHETYPGHHAEHCLVRGVRRPGEPERDIVVTPSPHSLVTEGAADTGLDVVAGPDWGPWVADVLADTGIRCDGALAQAVETTLRELAPVRQDAALMIHDRGRPVDDAAAHLRRWLLVDDARADTLLRFVVDPRWRGYTTAYVEGEALVRAWLAAGPDPVTRYRRLLDTPHVPEHLRADLAAAPLGPVIVAPPGPPPSGTTVPSLPGNRPLSGEQRATSGSPNC</sequence>
<evidence type="ECO:0000256" key="1">
    <source>
        <dbReference type="SAM" id="MobiDB-lite"/>
    </source>
</evidence>
<comment type="caution">
    <text evidence="2">The sequence shown here is derived from an EMBL/GenBank/DDBJ whole genome shotgun (WGS) entry which is preliminary data.</text>
</comment>
<evidence type="ECO:0008006" key="4">
    <source>
        <dbReference type="Google" id="ProtNLM"/>
    </source>
</evidence>
<dbReference type="EMBL" id="BJVJ01000034">
    <property type="protein sequence ID" value="GEL24466.1"/>
    <property type="molecule type" value="Genomic_DNA"/>
</dbReference>
<name>A0A511DI34_9PSEU</name>
<accession>A0A511DI34</accession>
<evidence type="ECO:0000313" key="2">
    <source>
        <dbReference type="EMBL" id="GEL24466.1"/>
    </source>
</evidence>
<dbReference type="RefSeq" id="WP_186817011.1">
    <property type="nucleotide sequence ID" value="NZ_BJVJ01000034.1"/>
</dbReference>
<organism evidence="2 3">
    <name type="scientific">Pseudonocardia sulfidoxydans NBRC 16205</name>
    <dbReference type="NCBI Taxonomy" id="1223511"/>
    <lineage>
        <taxon>Bacteria</taxon>
        <taxon>Bacillati</taxon>
        <taxon>Actinomycetota</taxon>
        <taxon>Actinomycetes</taxon>
        <taxon>Pseudonocardiales</taxon>
        <taxon>Pseudonocardiaceae</taxon>
        <taxon>Pseudonocardia</taxon>
    </lineage>
</organism>
<gene>
    <name evidence="2" type="ORF">PSU4_34200</name>
</gene>
<feature type="region of interest" description="Disordered" evidence="1">
    <location>
        <begin position="406"/>
        <end position="441"/>
    </location>
</feature>
<dbReference type="AlphaFoldDB" id="A0A511DI34"/>
<reference evidence="2 3" key="1">
    <citation type="submission" date="2019-07" db="EMBL/GenBank/DDBJ databases">
        <title>Whole genome shotgun sequence of Pseudonocardia sulfidoxydans NBRC 16205.</title>
        <authorList>
            <person name="Hosoyama A."/>
            <person name="Uohara A."/>
            <person name="Ohji S."/>
            <person name="Ichikawa N."/>
        </authorList>
    </citation>
    <scope>NUCLEOTIDE SEQUENCE [LARGE SCALE GENOMIC DNA]</scope>
    <source>
        <strain evidence="2 3">NBRC 16205</strain>
    </source>
</reference>
<dbReference type="Proteomes" id="UP000321685">
    <property type="component" value="Unassembled WGS sequence"/>
</dbReference>
<proteinExistence type="predicted"/>
<evidence type="ECO:0000313" key="3">
    <source>
        <dbReference type="Proteomes" id="UP000321685"/>
    </source>
</evidence>
<keyword evidence="3" id="KW-1185">Reference proteome</keyword>